<protein>
    <submittedName>
        <fullName evidence="1">Uncharacterized protein</fullName>
    </submittedName>
</protein>
<organism evidence="1 2">
    <name type="scientific">Haloactinomyces albus</name>
    <dbReference type="NCBI Taxonomy" id="1352928"/>
    <lineage>
        <taxon>Bacteria</taxon>
        <taxon>Bacillati</taxon>
        <taxon>Actinomycetota</taxon>
        <taxon>Actinomycetes</taxon>
        <taxon>Actinopolysporales</taxon>
        <taxon>Actinopolysporaceae</taxon>
        <taxon>Haloactinomyces</taxon>
    </lineage>
</organism>
<accession>A0AAE3ZEH2</accession>
<dbReference type="Proteomes" id="UP001180845">
    <property type="component" value="Unassembled WGS sequence"/>
</dbReference>
<comment type="caution">
    <text evidence="1">The sequence shown here is derived from an EMBL/GenBank/DDBJ whole genome shotgun (WGS) entry which is preliminary data.</text>
</comment>
<evidence type="ECO:0000313" key="1">
    <source>
        <dbReference type="EMBL" id="MDR7303441.1"/>
    </source>
</evidence>
<dbReference type="RefSeq" id="WP_310275772.1">
    <property type="nucleotide sequence ID" value="NZ_JAVDXW010000001.1"/>
</dbReference>
<dbReference type="AlphaFoldDB" id="A0AAE3ZEH2"/>
<reference evidence="1" key="1">
    <citation type="submission" date="2023-07" db="EMBL/GenBank/DDBJ databases">
        <title>Sequencing the genomes of 1000 actinobacteria strains.</title>
        <authorList>
            <person name="Klenk H.-P."/>
        </authorList>
    </citation>
    <scope>NUCLEOTIDE SEQUENCE</scope>
    <source>
        <strain evidence="1">DSM 45977</strain>
    </source>
</reference>
<keyword evidence="2" id="KW-1185">Reference proteome</keyword>
<evidence type="ECO:0000313" key="2">
    <source>
        <dbReference type="Proteomes" id="UP001180845"/>
    </source>
</evidence>
<gene>
    <name evidence="1" type="ORF">JOF55_003622</name>
</gene>
<proteinExistence type="predicted"/>
<dbReference type="EMBL" id="JAVDXW010000001">
    <property type="protein sequence ID" value="MDR7303441.1"/>
    <property type="molecule type" value="Genomic_DNA"/>
</dbReference>
<name>A0AAE3ZEH2_9ACTN</name>
<sequence>MSVKRRRAGVVGISGTPSGLGPVVFREQDISGHGREVGAGRVIES</sequence>